<dbReference type="AlphaFoldDB" id="A0AAV0I731"/>
<comment type="caution">
    <text evidence="1">The sequence shown here is derived from an EMBL/GenBank/DDBJ whole genome shotgun (WGS) entry which is preliminary data.</text>
</comment>
<dbReference type="Proteomes" id="UP001154282">
    <property type="component" value="Unassembled WGS sequence"/>
</dbReference>
<dbReference type="EMBL" id="CAMGYJ010000003">
    <property type="protein sequence ID" value="CAI0392015.1"/>
    <property type="molecule type" value="Genomic_DNA"/>
</dbReference>
<reference evidence="1" key="1">
    <citation type="submission" date="2022-08" db="EMBL/GenBank/DDBJ databases">
        <authorList>
            <person name="Gutierrez-Valencia J."/>
        </authorList>
    </citation>
    <scope>NUCLEOTIDE SEQUENCE</scope>
</reference>
<evidence type="ECO:0000313" key="1">
    <source>
        <dbReference type="EMBL" id="CAI0392015.1"/>
    </source>
</evidence>
<gene>
    <name evidence="1" type="ORF">LITE_LOCUS7365</name>
</gene>
<accession>A0AAV0I731</accession>
<name>A0AAV0I731_9ROSI</name>
<proteinExistence type="predicted"/>
<protein>
    <submittedName>
        <fullName evidence="1">Uncharacterized protein</fullName>
    </submittedName>
</protein>
<sequence length="43" mass="4825">MMPWSTILIQNEIENKSFREGFSLSRERDFPCSSIGFGAGTKG</sequence>
<evidence type="ECO:0000313" key="2">
    <source>
        <dbReference type="Proteomes" id="UP001154282"/>
    </source>
</evidence>
<keyword evidence="2" id="KW-1185">Reference proteome</keyword>
<organism evidence="1 2">
    <name type="scientific">Linum tenue</name>
    <dbReference type="NCBI Taxonomy" id="586396"/>
    <lineage>
        <taxon>Eukaryota</taxon>
        <taxon>Viridiplantae</taxon>
        <taxon>Streptophyta</taxon>
        <taxon>Embryophyta</taxon>
        <taxon>Tracheophyta</taxon>
        <taxon>Spermatophyta</taxon>
        <taxon>Magnoliopsida</taxon>
        <taxon>eudicotyledons</taxon>
        <taxon>Gunneridae</taxon>
        <taxon>Pentapetalae</taxon>
        <taxon>rosids</taxon>
        <taxon>fabids</taxon>
        <taxon>Malpighiales</taxon>
        <taxon>Linaceae</taxon>
        <taxon>Linum</taxon>
    </lineage>
</organism>